<keyword evidence="2" id="KW-1185">Reference proteome</keyword>
<proteinExistence type="predicted"/>
<accession>A0A016WDK0</accession>
<organism evidence="1 2">
    <name type="scientific">Ancylostoma ceylanicum</name>
    <dbReference type="NCBI Taxonomy" id="53326"/>
    <lineage>
        <taxon>Eukaryota</taxon>
        <taxon>Metazoa</taxon>
        <taxon>Ecdysozoa</taxon>
        <taxon>Nematoda</taxon>
        <taxon>Chromadorea</taxon>
        <taxon>Rhabditida</taxon>
        <taxon>Rhabditina</taxon>
        <taxon>Rhabditomorpha</taxon>
        <taxon>Strongyloidea</taxon>
        <taxon>Ancylostomatidae</taxon>
        <taxon>Ancylostomatinae</taxon>
        <taxon>Ancylostoma</taxon>
    </lineage>
</organism>
<protein>
    <submittedName>
        <fullName evidence="1">Uncharacterized protein</fullName>
    </submittedName>
</protein>
<sequence length="106" mass="11290">MDISSTALTTRLAGGDNSACLLCRSGVRVCVSRGDGGESSLRRSAAPRSPPLLPLQDRYSLAAAAGVSYDVVHQMAPAHAALRSPTRPTHPCCCCRYDHILLLLER</sequence>
<dbReference type="AlphaFoldDB" id="A0A016WDK0"/>
<evidence type="ECO:0000313" key="2">
    <source>
        <dbReference type="Proteomes" id="UP000024635"/>
    </source>
</evidence>
<comment type="caution">
    <text evidence="1">The sequence shown here is derived from an EMBL/GenBank/DDBJ whole genome shotgun (WGS) entry which is preliminary data.</text>
</comment>
<gene>
    <name evidence="1" type="primary">Acey_s0772.g2227</name>
    <name evidence="1" type="ORF">Y032_0772g2227</name>
</gene>
<dbReference type="Proteomes" id="UP000024635">
    <property type="component" value="Unassembled WGS sequence"/>
</dbReference>
<name>A0A016WDK0_9BILA</name>
<reference evidence="2" key="1">
    <citation type="journal article" date="2015" name="Nat. Genet.">
        <title>The genome and transcriptome of the zoonotic hookworm Ancylostoma ceylanicum identify infection-specific gene families.</title>
        <authorList>
            <person name="Schwarz E.M."/>
            <person name="Hu Y."/>
            <person name="Antoshechkin I."/>
            <person name="Miller M.M."/>
            <person name="Sternberg P.W."/>
            <person name="Aroian R.V."/>
        </authorList>
    </citation>
    <scope>NUCLEOTIDE SEQUENCE</scope>
    <source>
        <strain evidence="2">HY135</strain>
    </source>
</reference>
<dbReference type="EMBL" id="JARK01000372">
    <property type="protein sequence ID" value="EYC37681.1"/>
    <property type="molecule type" value="Genomic_DNA"/>
</dbReference>
<evidence type="ECO:0000313" key="1">
    <source>
        <dbReference type="EMBL" id="EYC37681.1"/>
    </source>
</evidence>